<protein>
    <submittedName>
        <fullName evidence="1">Uncharacterized protein</fullName>
    </submittedName>
</protein>
<sequence length="92" mass="10876">MSTPLNDQETCFSYLHETGEWRIYTNVKKHITKYTPLVKNPKTIQENGRVISIEGVLDNVTVSAYKKRKYDEKTRELMRKRMLNVREGEPDD</sequence>
<comment type="caution">
    <text evidence="1">The sequence shown here is derived from an EMBL/GenBank/DDBJ whole genome shotgun (WGS) entry which is preliminary data.</text>
</comment>
<reference evidence="1 2" key="1">
    <citation type="journal article" date="2014" name="Int. J. Syst. Evol. Microbiol.">
        <title>Listeria floridensis sp. nov., Listeria aquatica sp. nov., Listeria cornellensis sp. nov., Listeria riparia sp. nov. and Listeria grandensis sp. nov., from agricultural and natural environments.</title>
        <authorList>
            <person name="den Bakker H.C."/>
            <person name="Warchocki S."/>
            <person name="Wright E.M."/>
            <person name="Allred A.F."/>
            <person name="Ahlstrom C."/>
            <person name="Manuel C.S."/>
            <person name="Stasiewicz M.J."/>
            <person name="Burrell A."/>
            <person name="Roof S."/>
            <person name="Strawn L."/>
            <person name="Fortes E.D."/>
            <person name="Nightingale K.K."/>
            <person name="Kephart D."/>
            <person name="Wiedmann M."/>
        </authorList>
    </citation>
    <scope>NUCLEOTIDE SEQUENCE [LARGE SCALE GENOMIC DNA]</scope>
    <source>
        <strain evidence="1 2">FSL S10-1187</strain>
    </source>
</reference>
<keyword evidence="2" id="KW-1185">Reference proteome</keyword>
<evidence type="ECO:0000313" key="1">
    <source>
        <dbReference type="EMBL" id="EUJ23454.1"/>
    </source>
</evidence>
<proteinExistence type="predicted"/>
<accession>A0ABN0RB95</accession>
<gene>
    <name evidence="1" type="ORF">MFLO_15930</name>
</gene>
<dbReference type="EMBL" id="AODF01000074">
    <property type="protein sequence ID" value="EUJ23454.1"/>
    <property type="molecule type" value="Genomic_DNA"/>
</dbReference>
<name>A0ABN0RB95_9LIST</name>
<dbReference type="RefSeq" id="WP_036098680.1">
    <property type="nucleotide sequence ID" value="NZ_AODF01000074.1"/>
</dbReference>
<dbReference type="Proteomes" id="UP000019249">
    <property type="component" value="Unassembled WGS sequence"/>
</dbReference>
<evidence type="ECO:0000313" key="2">
    <source>
        <dbReference type="Proteomes" id="UP000019249"/>
    </source>
</evidence>
<organism evidence="1 2">
    <name type="scientific">Listeria floridensis FSL S10-1187</name>
    <dbReference type="NCBI Taxonomy" id="1265817"/>
    <lineage>
        <taxon>Bacteria</taxon>
        <taxon>Bacillati</taxon>
        <taxon>Bacillota</taxon>
        <taxon>Bacilli</taxon>
        <taxon>Bacillales</taxon>
        <taxon>Listeriaceae</taxon>
        <taxon>Listeria</taxon>
    </lineage>
</organism>